<dbReference type="InterPro" id="IPR039247">
    <property type="entry name" value="KhpB"/>
</dbReference>
<gene>
    <name evidence="6" type="primary">khpB</name>
    <name evidence="6" type="synonym">eloR</name>
    <name evidence="8" type="ORF">FC14_GL000785</name>
</gene>
<comment type="subunit">
    <text evidence="6">Forms a complex with KhpA.</text>
</comment>
<comment type="caution">
    <text evidence="6">Lacks conserved residue(s) required for the propagation of feature annotation.</text>
</comment>
<dbReference type="SUPFAM" id="SSF82708">
    <property type="entry name" value="R3H domain"/>
    <property type="match status" value="1"/>
</dbReference>
<dbReference type="Gene3D" id="3.30.1370.50">
    <property type="entry name" value="R3H-like domain"/>
    <property type="match status" value="1"/>
</dbReference>
<dbReference type="PANTHER" id="PTHR35800">
    <property type="entry name" value="PROTEIN JAG"/>
    <property type="match status" value="1"/>
</dbReference>
<evidence type="ECO:0000313" key="9">
    <source>
        <dbReference type="Proteomes" id="UP000051008"/>
    </source>
</evidence>
<evidence type="ECO:0000256" key="5">
    <source>
        <dbReference type="ARBA" id="ARBA00023316"/>
    </source>
</evidence>
<dbReference type="InterPro" id="IPR034079">
    <property type="entry name" value="R3H_KhpB"/>
</dbReference>
<keyword evidence="4 6" id="KW-0143">Chaperone</keyword>
<comment type="subcellular location">
    <subcellularLocation>
        <location evidence="6">Cytoplasm</location>
    </subcellularLocation>
</comment>
<dbReference type="PATRIC" id="fig|1423718.3.peg.818"/>
<evidence type="ECO:0000256" key="2">
    <source>
        <dbReference type="ARBA" id="ARBA00022884"/>
    </source>
</evidence>
<evidence type="ECO:0000256" key="6">
    <source>
        <dbReference type="HAMAP-Rule" id="MF_00867"/>
    </source>
</evidence>
<sequence length="236" mass="26288">MTKFEGKTVQQAITLGLTTLALTEEQADITVLRQAKKGFLGLGKKLALVEVSAKKVPVAKKAPVSEPVKTAPVTESDEAKREKRQAELEKALLAVGDYLAAVTQKMGIKATIDLTPSRHTAYYKFETNQEGLLIGKRGRTLNALQLLAQDYLDKQVHQHVRVMLDVSDYRKQRQETLTHLAQNVAREAVLARSVMTLDPMPAYERKIIHAALAQDQRVQTYSKGSEPKRYVVIEPV</sequence>
<keyword evidence="3 6" id="KW-0133">Cell shape</keyword>
<dbReference type="GO" id="GO:0003723">
    <property type="term" value="F:RNA binding"/>
    <property type="evidence" value="ECO:0007669"/>
    <property type="project" value="UniProtKB-UniRule"/>
</dbReference>
<name>A0A0R2ABZ3_9LACO</name>
<dbReference type="Gene3D" id="3.30.30.80">
    <property type="entry name" value="probable RNA-binding protein from clostridium symbiosum atcc 14940"/>
    <property type="match status" value="1"/>
</dbReference>
<dbReference type="GO" id="GO:0005737">
    <property type="term" value="C:cytoplasm"/>
    <property type="evidence" value="ECO:0007669"/>
    <property type="project" value="UniProtKB-SubCell"/>
</dbReference>
<dbReference type="InterPro" id="IPR032782">
    <property type="entry name" value="KhpB_N"/>
</dbReference>
<dbReference type="GO" id="GO:0071555">
    <property type="term" value="P:cell wall organization"/>
    <property type="evidence" value="ECO:0007669"/>
    <property type="project" value="UniProtKB-KW"/>
</dbReference>
<dbReference type="InterPro" id="IPR038247">
    <property type="entry name" value="Jag_N_dom_sf"/>
</dbReference>
<dbReference type="Pfam" id="PF13083">
    <property type="entry name" value="KH_KhpA-B"/>
    <property type="match status" value="1"/>
</dbReference>
<dbReference type="InterPro" id="IPR038008">
    <property type="entry name" value="Jag_KH"/>
</dbReference>
<comment type="function">
    <text evidence="6">A probable RNA chaperone. Forms a complex with KhpA which binds to cellular RNA and controls its expression. Plays a role in peptidoglycan (PG) homeostasis and cell length regulation.</text>
</comment>
<dbReference type="HAMAP" id="MF_00867">
    <property type="entry name" value="KhpB"/>
    <property type="match status" value="1"/>
</dbReference>
<reference evidence="8 9" key="1">
    <citation type="journal article" date="2015" name="Genome Announc.">
        <title>Expanding the biotechnology potential of lactobacilli through comparative genomics of 213 strains and associated genera.</title>
        <authorList>
            <person name="Sun Z."/>
            <person name="Harris H.M."/>
            <person name="McCann A."/>
            <person name="Guo C."/>
            <person name="Argimon S."/>
            <person name="Zhang W."/>
            <person name="Yang X."/>
            <person name="Jeffery I.B."/>
            <person name="Cooney J.C."/>
            <person name="Kagawa T.F."/>
            <person name="Liu W."/>
            <person name="Song Y."/>
            <person name="Salvetti E."/>
            <person name="Wrobel A."/>
            <person name="Rasinkangas P."/>
            <person name="Parkhill J."/>
            <person name="Rea M.C."/>
            <person name="O'Sullivan O."/>
            <person name="Ritari J."/>
            <person name="Douillard F.P."/>
            <person name="Paul Ross R."/>
            <person name="Yang R."/>
            <person name="Briner A.E."/>
            <person name="Felis G.E."/>
            <person name="de Vos W.M."/>
            <person name="Barrangou R."/>
            <person name="Klaenhammer T.R."/>
            <person name="Caufield P.W."/>
            <person name="Cui Y."/>
            <person name="Zhang H."/>
            <person name="O'Toole P.W."/>
        </authorList>
    </citation>
    <scope>NUCLEOTIDE SEQUENCE [LARGE SCALE GENOMIC DNA]</scope>
    <source>
        <strain evidence="8 9">DSM 20509</strain>
    </source>
</reference>
<dbReference type="EMBL" id="AYYP01000068">
    <property type="protein sequence ID" value="KRM63188.1"/>
    <property type="molecule type" value="Genomic_DNA"/>
</dbReference>
<dbReference type="CDD" id="cd02644">
    <property type="entry name" value="R3H_jag"/>
    <property type="match status" value="1"/>
</dbReference>
<dbReference type="InterPro" id="IPR015946">
    <property type="entry name" value="KH_dom-like_a/b"/>
</dbReference>
<dbReference type="PANTHER" id="PTHR35800:SF1">
    <property type="entry name" value="RNA-BINDING PROTEIN KHPB"/>
    <property type="match status" value="1"/>
</dbReference>
<dbReference type="AlphaFoldDB" id="A0A0R2ABZ3"/>
<comment type="similarity">
    <text evidence="6">Belongs to the KhpB RNA-binding protein family.</text>
</comment>
<keyword evidence="2 6" id="KW-0694">RNA-binding</keyword>
<dbReference type="PROSITE" id="PS51061">
    <property type="entry name" value="R3H"/>
    <property type="match status" value="1"/>
</dbReference>
<keyword evidence="1 6" id="KW-0963">Cytoplasm</keyword>
<dbReference type="SMART" id="SM00393">
    <property type="entry name" value="R3H"/>
    <property type="match status" value="1"/>
</dbReference>
<dbReference type="Pfam" id="PF14804">
    <property type="entry name" value="Jag_N"/>
    <property type="match status" value="1"/>
</dbReference>
<organism evidence="8 9">
    <name type="scientific">Ligilactobacillus agilis DSM 20509</name>
    <dbReference type="NCBI Taxonomy" id="1423718"/>
    <lineage>
        <taxon>Bacteria</taxon>
        <taxon>Bacillati</taxon>
        <taxon>Bacillota</taxon>
        <taxon>Bacilli</taxon>
        <taxon>Lactobacillales</taxon>
        <taxon>Lactobacillaceae</taxon>
        <taxon>Ligilactobacillus</taxon>
    </lineage>
</organism>
<dbReference type="CDD" id="cd02414">
    <property type="entry name" value="KH-II_Jag"/>
    <property type="match status" value="1"/>
</dbReference>
<dbReference type="GeneID" id="75138284"/>
<protein>
    <recommendedName>
        <fullName evidence="6">RNA-binding protein KhpB</fullName>
    </recommendedName>
    <alternativeName>
        <fullName evidence="6">RNA-binding protein EloR</fullName>
    </alternativeName>
</protein>
<dbReference type="GO" id="GO:0009252">
    <property type="term" value="P:peptidoglycan biosynthetic process"/>
    <property type="evidence" value="ECO:0007669"/>
    <property type="project" value="UniProtKB-UniRule"/>
</dbReference>
<dbReference type="Gene3D" id="3.30.300.20">
    <property type="match status" value="1"/>
</dbReference>
<evidence type="ECO:0000256" key="1">
    <source>
        <dbReference type="ARBA" id="ARBA00022490"/>
    </source>
</evidence>
<evidence type="ECO:0000313" key="8">
    <source>
        <dbReference type="EMBL" id="KRM63188.1"/>
    </source>
</evidence>
<evidence type="ECO:0000256" key="4">
    <source>
        <dbReference type="ARBA" id="ARBA00023186"/>
    </source>
</evidence>
<keyword evidence="5 6" id="KW-0961">Cell wall biogenesis/degradation</keyword>
<dbReference type="InterPro" id="IPR036867">
    <property type="entry name" value="R3H_dom_sf"/>
</dbReference>
<dbReference type="Pfam" id="PF01424">
    <property type="entry name" value="R3H"/>
    <property type="match status" value="1"/>
</dbReference>
<accession>A0A0R2ABZ3</accession>
<feature type="domain" description="R3H" evidence="7">
    <location>
        <begin position="171"/>
        <end position="236"/>
    </location>
</feature>
<dbReference type="RefSeq" id="WP_056977433.1">
    <property type="nucleotide sequence ID" value="NZ_AYYP01000068.1"/>
</dbReference>
<evidence type="ECO:0000259" key="7">
    <source>
        <dbReference type="PROSITE" id="PS51061"/>
    </source>
</evidence>
<dbReference type="GO" id="GO:0008360">
    <property type="term" value="P:regulation of cell shape"/>
    <property type="evidence" value="ECO:0007669"/>
    <property type="project" value="UniProtKB-KW"/>
</dbReference>
<dbReference type="SMART" id="SM01245">
    <property type="entry name" value="Jag_N"/>
    <property type="match status" value="1"/>
</dbReference>
<dbReference type="NCBIfam" id="NF041568">
    <property type="entry name" value="Jag_EloR"/>
    <property type="match status" value="1"/>
</dbReference>
<dbReference type="InterPro" id="IPR001374">
    <property type="entry name" value="R3H_dom"/>
</dbReference>
<dbReference type="Proteomes" id="UP000051008">
    <property type="component" value="Unassembled WGS sequence"/>
</dbReference>
<comment type="caution">
    <text evidence="8">The sequence shown here is derived from an EMBL/GenBank/DDBJ whole genome shotgun (WGS) entry which is preliminary data.</text>
</comment>
<proteinExistence type="inferred from homology"/>
<keyword evidence="9" id="KW-1185">Reference proteome</keyword>
<comment type="domain">
    <text evidence="6">Has an N-terminal Jag-N domain and 2 RNA-binding domains (KH and R3H).</text>
</comment>
<evidence type="ECO:0000256" key="3">
    <source>
        <dbReference type="ARBA" id="ARBA00022960"/>
    </source>
</evidence>
<dbReference type="OrthoDB" id="9794483at2"/>